<dbReference type="SUPFAM" id="SSF51905">
    <property type="entry name" value="FAD/NAD(P)-binding domain"/>
    <property type="match status" value="1"/>
</dbReference>
<dbReference type="Gene3D" id="3.50.50.60">
    <property type="entry name" value="FAD/NAD(P)-binding domain"/>
    <property type="match status" value="1"/>
</dbReference>
<evidence type="ECO:0000313" key="3">
    <source>
        <dbReference type="Proteomes" id="UP000781958"/>
    </source>
</evidence>
<reference evidence="2 3" key="1">
    <citation type="submission" date="2021-03" db="EMBL/GenBank/DDBJ databases">
        <title>Genomic Encyclopedia of Type Strains, Phase III (KMG-III): the genomes of soil and plant-associated and newly described type strains.</title>
        <authorList>
            <person name="Whitman W."/>
        </authorList>
    </citation>
    <scope>NUCLEOTIDE SEQUENCE [LARGE SCALE GENOMIC DNA]</scope>
    <source>
        <strain evidence="2 3">IMMIB AFH-6</strain>
    </source>
</reference>
<dbReference type="Proteomes" id="UP000781958">
    <property type="component" value="Unassembled WGS sequence"/>
</dbReference>
<dbReference type="PANTHER" id="PTHR43539:SF78">
    <property type="entry name" value="FLAVIN-CONTAINING MONOOXYGENASE"/>
    <property type="match status" value="1"/>
</dbReference>
<name>A0ABS4SMJ4_9PROT</name>
<dbReference type="RefSeq" id="WP_209767240.1">
    <property type="nucleotide sequence ID" value="NZ_JAGINP010000010.1"/>
</dbReference>
<evidence type="ECO:0000256" key="1">
    <source>
        <dbReference type="ARBA" id="ARBA00023002"/>
    </source>
</evidence>
<dbReference type="PRINTS" id="PR00368">
    <property type="entry name" value="FADPNR"/>
</dbReference>
<dbReference type="PANTHER" id="PTHR43539">
    <property type="entry name" value="FLAVIN-BINDING MONOOXYGENASE-LIKE PROTEIN (AFU_ORTHOLOGUE AFUA_4G09220)"/>
    <property type="match status" value="1"/>
</dbReference>
<dbReference type="EMBL" id="JAGINP010000010">
    <property type="protein sequence ID" value="MBP2293303.1"/>
    <property type="molecule type" value="Genomic_DNA"/>
</dbReference>
<proteinExistence type="predicted"/>
<dbReference type="Pfam" id="PF13738">
    <property type="entry name" value="Pyr_redox_3"/>
    <property type="match status" value="1"/>
</dbReference>
<protein>
    <submittedName>
        <fullName evidence="2">Thioredoxin reductase</fullName>
    </submittedName>
</protein>
<accession>A0ABS4SMJ4</accession>
<evidence type="ECO:0000313" key="2">
    <source>
        <dbReference type="EMBL" id="MBP2293303.1"/>
    </source>
</evidence>
<gene>
    <name evidence="2" type="ORF">J2851_003086</name>
</gene>
<keyword evidence="1" id="KW-0560">Oxidoreductase</keyword>
<dbReference type="PRINTS" id="PR00411">
    <property type="entry name" value="PNDRDTASEI"/>
</dbReference>
<dbReference type="InterPro" id="IPR050982">
    <property type="entry name" value="Auxin_biosynth/cation_transpt"/>
</dbReference>
<dbReference type="InterPro" id="IPR036188">
    <property type="entry name" value="FAD/NAD-bd_sf"/>
</dbReference>
<organism evidence="2 3">
    <name type="scientific">Azospirillum rugosum</name>
    <dbReference type="NCBI Taxonomy" id="416170"/>
    <lineage>
        <taxon>Bacteria</taxon>
        <taxon>Pseudomonadati</taxon>
        <taxon>Pseudomonadota</taxon>
        <taxon>Alphaproteobacteria</taxon>
        <taxon>Rhodospirillales</taxon>
        <taxon>Azospirillaceae</taxon>
        <taxon>Azospirillum</taxon>
    </lineage>
</organism>
<sequence>MTSTAHPIVVIGAGPVGLAAAAHLLARGLTPLVLEAAPAVAANMRDWGHVRVFSPWRYNIDKVARTLLERFGWEAPDLEELPTGREIVERYLEPLAALPDLAPRLRFNHRVVAISRQHMDKVKTGGRDASPFVVRVATAEGESEILADAVLDASGTWATPNPLGATGLPAIAEQAHGDRIHYGIPDILGSARGRYAGRRTVVVGSGHSAANALLDLARLAEQEPGTTVVWAVRGTDLRRIFGGGEADALAARGALGMALRNLQASGTLEFVTGFRVAKVVQTGGTVALESGDGRRIEEIDEIIAATGQRPDLAPLREVRLRLDPWLECTEALGPLIDPNLHSCGTVRPHGVRELSHPEPGFYTVGMKSYGRAPTFLMATGYEQVRSIAAFLAGDLEDAYDVQLDLPETGVCSSDFHAEPLPTSPNACCGARVV</sequence>
<keyword evidence="3" id="KW-1185">Reference proteome</keyword>
<comment type="caution">
    <text evidence="2">The sequence shown here is derived from an EMBL/GenBank/DDBJ whole genome shotgun (WGS) entry which is preliminary data.</text>
</comment>